<evidence type="ECO:0000313" key="1">
    <source>
        <dbReference type="EMBL" id="KAF2632948.1"/>
    </source>
</evidence>
<keyword evidence="2" id="KW-1185">Reference proteome</keyword>
<comment type="caution">
    <text evidence="1">The sequence shown here is derived from an EMBL/GenBank/DDBJ whole genome shotgun (WGS) entry which is preliminary data.</text>
</comment>
<evidence type="ECO:0000313" key="2">
    <source>
        <dbReference type="Proteomes" id="UP000799754"/>
    </source>
</evidence>
<name>A0ACB6SHX2_9PLEO</name>
<proteinExistence type="predicted"/>
<gene>
    <name evidence="1" type="ORF">BU25DRAFT_330450</name>
</gene>
<accession>A0ACB6SHX2</accession>
<dbReference type="EMBL" id="MU006702">
    <property type="protein sequence ID" value="KAF2632948.1"/>
    <property type="molecule type" value="Genomic_DNA"/>
</dbReference>
<protein>
    <submittedName>
        <fullName evidence="1">Uncharacterized protein</fullName>
    </submittedName>
</protein>
<sequence length="162" mass="18759">MPVPEVYTCELLYDVIKSSSQGRLRSVLYHIFATNRDAFDGACDMLPLQQGKLRQTTDLKAHDTTTVLHRDPVCGQCDKEYDTIDNKQDSCIWHDGDKSMKRRIRFTLADHCAEELDNTEENRKEFLQSFRWLCYDMNAAASGCKISVYRPDRTKRLRTTGL</sequence>
<reference evidence="1" key="1">
    <citation type="journal article" date="2020" name="Stud. Mycol.">
        <title>101 Dothideomycetes genomes: a test case for predicting lifestyles and emergence of pathogens.</title>
        <authorList>
            <person name="Haridas S."/>
            <person name="Albert R."/>
            <person name="Binder M."/>
            <person name="Bloem J."/>
            <person name="Labutti K."/>
            <person name="Salamov A."/>
            <person name="Andreopoulos B."/>
            <person name="Baker S."/>
            <person name="Barry K."/>
            <person name="Bills G."/>
            <person name="Bluhm B."/>
            <person name="Cannon C."/>
            <person name="Castanera R."/>
            <person name="Culley D."/>
            <person name="Daum C."/>
            <person name="Ezra D."/>
            <person name="Gonzalez J."/>
            <person name="Henrissat B."/>
            <person name="Kuo A."/>
            <person name="Liang C."/>
            <person name="Lipzen A."/>
            <person name="Lutzoni F."/>
            <person name="Magnuson J."/>
            <person name="Mondo S."/>
            <person name="Nolan M."/>
            <person name="Ohm R."/>
            <person name="Pangilinan J."/>
            <person name="Park H.-J."/>
            <person name="Ramirez L."/>
            <person name="Alfaro M."/>
            <person name="Sun H."/>
            <person name="Tritt A."/>
            <person name="Yoshinaga Y."/>
            <person name="Zwiers L.-H."/>
            <person name="Turgeon B."/>
            <person name="Goodwin S."/>
            <person name="Spatafora J."/>
            <person name="Crous P."/>
            <person name="Grigoriev I."/>
        </authorList>
    </citation>
    <scope>NUCLEOTIDE SEQUENCE</scope>
    <source>
        <strain evidence="1">CBS 525.71</strain>
    </source>
</reference>
<organism evidence="1 2">
    <name type="scientific">Macroventuria anomochaeta</name>
    <dbReference type="NCBI Taxonomy" id="301207"/>
    <lineage>
        <taxon>Eukaryota</taxon>
        <taxon>Fungi</taxon>
        <taxon>Dikarya</taxon>
        <taxon>Ascomycota</taxon>
        <taxon>Pezizomycotina</taxon>
        <taxon>Dothideomycetes</taxon>
        <taxon>Pleosporomycetidae</taxon>
        <taxon>Pleosporales</taxon>
        <taxon>Pleosporineae</taxon>
        <taxon>Didymellaceae</taxon>
        <taxon>Macroventuria</taxon>
    </lineage>
</organism>
<dbReference type="Proteomes" id="UP000799754">
    <property type="component" value="Unassembled WGS sequence"/>
</dbReference>